<dbReference type="Proteomes" id="UP000031575">
    <property type="component" value="Unassembled WGS sequence"/>
</dbReference>
<dbReference type="VEuPathDB" id="FungiDB:SPBR_07503"/>
<accession>A0A0C2IR12</accession>
<feature type="chain" id="PRO_5002167178" evidence="1">
    <location>
        <begin position="19"/>
        <end position="365"/>
    </location>
</feature>
<organism evidence="2 3">
    <name type="scientific">Sporothrix brasiliensis 5110</name>
    <dbReference type="NCBI Taxonomy" id="1398154"/>
    <lineage>
        <taxon>Eukaryota</taxon>
        <taxon>Fungi</taxon>
        <taxon>Dikarya</taxon>
        <taxon>Ascomycota</taxon>
        <taxon>Pezizomycotina</taxon>
        <taxon>Sordariomycetes</taxon>
        <taxon>Sordariomycetidae</taxon>
        <taxon>Ophiostomatales</taxon>
        <taxon>Ophiostomataceae</taxon>
        <taxon>Sporothrix</taxon>
    </lineage>
</organism>
<dbReference type="GeneID" id="63680678"/>
<evidence type="ECO:0000313" key="3">
    <source>
        <dbReference type="Proteomes" id="UP000031575"/>
    </source>
</evidence>
<reference evidence="2 3" key="1">
    <citation type="journal article" date="2014" name="BMC Genomics">
        <title>Comparative genomics of the major fungal agents of human and animal Sporotrichosis: Sporothrix schenckii and Sporothrix brasiliensis.</title>
        <authorList>
            <person name="Teixeira M.M."/>
            <person name="de Almeida L.G."/>
            <person name="Kubitschek-Barreira P."/>
            <person name="Alves F.L."/>
            <person name="Kioshima E.S."/>
            <person name="Abadio A.K."/>
            <person name="Fernandes L."/>
            <person name="Derengowski L.S."/>
            <person name="Ferreira K.S."/>
            <person name="Souza R.C."/>
            <person name="Ruiz J.C."/>
            <person name="de Andrade N.C."/>
            <person name="Paes H.C."/>
            <person name="Nicola A.M."/>
            <person name="Albuquerque P."/>
            <person name="Gerber A.L."/>
            <person name="Martins V.P."/>
            <person name="Peconick L.D."/>
            <person name="Neto A.V."/>
            <person name="Chaucanez C.B."/>
            <person name="Silva P.A."/>
            <person name="Cunha O.L."/>
            <person name="de Oliveira F.F."/>
            <person name="dos Santos T.C."/>
            <person name="Barros A.L."/>
            <person name="Soares M.A."/>
            <person name="de Oliveira L.M."/>
            <person name="Marini M.M."/>
            <person name="Villalobos-Duno H."/>
            <person name="Cunha M.M."/>
            <person name="de Hoog S."/>
            <person name="da Silveira J.F."/>
            <person name="Henrissat B."/>
            <person name="Nino-Vega G.A."/>
            <person name="Cisalpino P.S."/>
            <person name="Mora-Montes H.M."/>
            <person name="Almeida S.R."/>
            <person name="Stajich J.E."/>
            <person name="Lopes-Bezerra L.M."/>
            <person name="Vasconcelos A.T."/>
            <person name="Felipe M.S."/>
        </authorList>
    </citation>
    <scope>NUCLEOTIDE SEQUENCE [LARGE SCALE GENOMIC DNA]</scope>
    <source>
        <strain evidence="2 3">5110</strain>
    </source>
</reference>
<name>A0A0C2IR12_9PEZI</name>
<keyword evidence="3" id="KW-1185">Reference proteome</keyword>
<dbReference type="AlphaFoldDB" id="A0A0C2IR12"/>
<evidence type="ECO:0000256" key="1">
    <source>
        <dbReference type="SAM" id="SignalP"/>
    </source>
</evidence>
<comment type="caution">
    <text evidence="2">The sequence shown here is derived from an EMBL/GenBank/DDBJ whole genome shotgun (WGS) entry which is preliminary data.</text>
</comment>
<protein>
    <submittedName>
        <fullName evidence="2">Sexual development protein</fullName>
    </submittedName>
</protein>
<evidence type="ECO:0000313" key="2">
    <source>
        <dbReference type="EMBL" id="KIH89320.1"/>
    </source>
</evidence>
<dbReference type="HOGENOM" id="CLU_045147_0_0_1"/>
<dbReference type="OrthoDB" id="5293813at2759"/>
<dbReference type="Pfam" id="PF13668">
    <property type="entry name" value="Ferritin_2"/>
    <property type="match status" value="1"/>
</dbReference>
<gene>
    <name evidence="2" type="ORF">SPBR_07503</name>
</gene>
<feature type="signal peptide" evidence="1">
    <location>
        <begin position="1"/>
        <end position="18"/>
    </location>
</feature>
<sequence length="365" mass="37875">MLCKNLLSATVFASGALAYPAASQLPDDGFPSPSTVQLQNINIAAGGTLSNAPPPPALNASSIPIFQLINFNENFEVAFFNSLIYNITNDVSGFQIPFGAEKASVLSVLRTILAQEELHAVNAANVVRHFGGTVPVPCTYKFPTTDLIGALGLAETFTAVVLGTLQDAQQGLSTNGDHGPVRAVGSVIGQEGEQNGFFRSLLNAKPSEKPFLTTSVAPFAFSALQEFVVSCPFDIKATIPIPIFPTLAVAGGGDVTPLNQNLTFGADLTGVAAAAPFLGNPDAAAKGLFVTYFSGQNLPLSVPIHDVNFHGNAISFQAEFPYSANVLDGLTIASLTTSSNFANPDAVPAATLAAPGLIQVRVSIL</sequence>
<proteinExistence type="predicted"/>
<keyword evidence="1" id="KW-0732">Signal</keyword>
<dbReference type="RefSeq" id="XP_040617330.1">
    <property type="nucleotide sequence ID" value="XM_040765757.1"/>
</dbReference>
<dbReference type="EMBL" id="AWTV01000009">
    <property type="protein sequence ID" value="KIH89320.1"/>
    <property type="molecule type" value="Genomic_DNA"/>
</dbReference>